<dbReference type="Proteomes" id="UP000006002">
    <property type="component" value="Unassembled WGS sequence"/>
</dbReference>
<dbReference type="HOGENOM" id="CLU_3305600_0_0_9"/>
<proteinExistence type="predicted"/>
<dbReference type="EMBL" id="AAVO02000002">
    <property type="protein sequence ID" value="EDM88579.1"/>
    <property type="molecule type" value="Genomic_DNA"/>
</dbReference>
<sequence length="39" mass="4525">MEMLKAFIHIKVTEQHKYNSNIGCVLIYLQGGTTNEIRM</sequence>
<organism evidence="1 2">
    <name type="scientific">Blautia obeum ATCC 29174</name>
    <dbReference type="NCBI Taxonomy" id="411459"/>
    <lineage>
        <taxon>Bacteria</taxon>
        <taxon>Bacillati</taxon>
        <taxon>Bacillota</taxon>
        <taxon>Clostridia</taxon>
        <taxon>Lachnospirales</taxon>
        <taxon>Lachnospiraceae</taxon>
        <taxon>Blautia</taxon>
    </lineage>
</organism>
<accession>A5ZNY3</accession>
<dbReference type="AlphaFoldDB" id="A5ZNY3"/>
<name>A5ZNY3_9FIRM</name>
<evidence type="ECO:0000313" key="1">
    <source>
        <dbReference type="EMBL" id="EDM88579.1"/>
    </source>
</evidence>
<protein>
    <submittedName>
        <fullName evidence="1">Uncharacterized protein</fullName>
    </submittedName>
</protein>
<gene>
    <name evidence="1" type="ORF">RUMOBE_00700</name>
</gene>
<comment type="caution">
    <text evidence="1">The sequence shown here is derived from an EMBL/GenBank/DDBJ whole genome shotgun (WGS) entry which is preliminary data.</text>
</comment>
<reference evidence="1 2" key="2">
    <citation type="submission" date="2007-04" db="EMBL/GenBank/DDBJ databases">
        <title>Draft genome sequence of Ruminococcus obeum (ATCC 29174).</title>
        <authorList>
            <person name="Sudarsanam P."/>
            <person name="Ley R."/>
            <person name="Guruge J."/>
            <person name="Turnbaugh P.J."/>
            <person name="Mahowald M."/>
            <person name="Liep D."/>
            <person name="Gordon J."/>
        </authorList>
    </citation>
    <scope>NUCLEOTIDE SEQUENCE [LARGE SCALE GENOMIC DNA]</scope>
    <source>
        <strain evidence="1 2">ATCC 29174</strain>
    </source>
</reference>
<reference evidence="1 2" key="1">
    <citation type="submission" date="2007-03" db="EMBL/GenBank/DDBJ databases">
        <authorList>
            <person name="Fulton L."/>
            <person name="Clifton S."/>
            <person name="Fulton B."/>
            <person name="Xu J."/>
            <person name="Minx P."/>
            <person name="Pepin K.H."/>
            <person name="Johnson M."/>
            <person name="Thiruvilangam P."/>
            <person name="Bhonagiri V."/>
            <person name="Nash W.E."/>
            <person name="Mardis E.R."/>
            <person name="Wilson R.K."/>
        </authorList>
    </citation>
    <scope>NUCLEOTIDE SEQUENCE [LARGE SCALE GENOMIC DNA]</scope>
    <source>
        <strain evidence="1 2">ATCC 29174</strain>
    </source>
</reference>
<evidence type="ECO:0000313" key="2">
    <source>
        <dbReference type="Proteomes" id="UP000006002"/>
    </source>
</evidence>